<comment type="similarity">
    <text evidence="3">Belongs to the methyltransferase superfamily. Arsenite methyltransferase family.</text>
</comment>
<dbReference type="SUPFAM" id="SSF53335">
    <property type="entry name" value="S-adenosyl-L-methionine-dependent methyltransferases"/>
    <property type="match status" value="1"/>
</dbReference>
<dbReference type="Pfam" id="PF13847">
    <property type="entry name" value="Methyltransf_31"/>
    <property type="match status" value="1"/>
</dbReference>
<dbReference type="GO" id="GO:0030791">
    <property type="term" value="F:arsenite methyltransferase activity"/>
    <property type="evidence" value="ECO:0007669"/>
    <property type="project" value="UniProtKB-EC"/>
</dbReference>
<dbReference type="AlphaFoldDB" id="A0A1G7MPP1"/>
<evidence type="ECO:0000256" key="6">
    <source>
        <dbReference type="ARBA" id="ARBA00047941"/>
    </source>
</evidence>
<keyword evidence="2" id="KW-0949">S-adenosyl-L-methionine</keyword>
<dbReference type="NCBIfam" id="NF008823">
    <property type="entry name" value="PRK11873.1"/>
    <property type="match status" value="1"/>
</dbReference>
<dbReference type="RefSeq" id="WP_092153695.1">
    <property type="nucleotide sequence ID" value="NZ_FNBX01000009.1"/>
</dbReference>
<comment type="catalytic activity">
    <reaction evidence="7">
        <text>arsenic triglutathione + 2 [thioredoxin]-dithiol + 2 S-adenosyl-L-methionine + H2O = dimethylarsinous acid + 2 [thioredoxin]-disulfide + 3 glutathione + 2 S-adenosyl-L-homocysteine + 2 H(+)</text>
        <dbReference type="Rhea" id="RHEA:69464"/>
        <dbReference type="Rhea" id="RHEA-COMP:10698"/>
        <dbReference type="Rhea" id="RHEA-COMP:10700"/>
        <dbReference type="ChEBI" id="CHEBI:15377"/>
        <dbReference type="ChEBI" id="CHEBI:15378"/>
        <dbReference type="ChEBI" id="CHEBI:23808"/>
        <dbReference type="ChEBI" id="CHEBI:29950"/>
        <dbReference type="ChEBI" id="CHEBI:50058"/>
        <dbReference type="ChEBI" id="CHEBI:57856"/>
        <dbReference type="ChEBI" id="CHEBI:57925"/>
        <dbReference type="ChEBI" id="CHEBI:59789"/>
        <dbReference type="ChEBI" id="CHEBI:183640"/>
        <dbReference type="EC" id="2.1.1.137"/>
    </reaction>
</comment>
<sequence length="281" mass="30033">MATENSSQNPQQVREIVRTGYAAIATGQRCCCSSRRSGQDDPQRLAQAMGYDAASLANLPEGANMGLSCGNPVAMAALQEGQRVLDLGCGGGFDVFQAGPRVKAAGRVIGVDMTPEMLAKARRNLVAYRQDSGLDNVEFRLGEIEHLPVADASIDVVLSNCVINLSPDKPQVWREVFRVLRPGGKAAVSDLALLQPLPEGVRAMAAALVGCVAGAVLVDEVRRLVEDAGFTNVVLRPKPDYVRHMQDWNDPLYRDVAQALPEGASLADYVVSLSVEAHKPA</sequence>
<keyword evidence="1 10" id="KW-0808">Transferase</keyword>
<evidence type="ECO:0000313" key="11">
    <source>
        <dbReference type="Proteomes" id="UP000199355"/>
    </source>
</evidence>
<evidence type="ECO:0000256" key="1">
    <source>
        <dbReference type="ARBA" id="ARBA00022679"/>
    </source>
</evidence>
<dbReference type="InterPro" id="IPR025714">
    <property type="entry name" value="Methyltranfer_dom"/>
</dbReference>
<dbReference type="EC" id="2.1.1.137" evidence="4"/>
<feature type="domain" description="Methyltransferase" evidence="9">
    <location>
        <begin position="79"/>
        <end position="229"/>
    </location>
</feature>
<dbReference type="STRING" id="571438.SAMN05192586_10967"/>
<evidence type="ECO:0000256" key="7">
    <source>
        <dbReference type="ARBA" id="ARBA00047943"/>
    </source>
</evidence>
<dbReference type="CDD" id="cd02440">
    <property type="entry name" value="AdoMet_MTases"/>
    <property type="match status" value="1"/>
</dbReference>
<evidence type="ECO:0000256" key="2">
    <source>
        <dbReference type="ARBA" id="ARBA00022691"/>
    </source>
</evidence>
<evidence type="ECO:0000256" key="4">
    <source>
        <dbReference type="ARBA" id="ARBA00034521"/>
    </source>
</evidence>
<dbReference type="InterPro" id="IPR026669">
    <property type="entry name" value="Arsenite_MeTrfase-like"/>
</dbReference>
<evidence type="ECO:0000256" key="8">
    <source>
        <dbReference type="ARBA" id="ARBA00048428"/>
    </source>
</evidence>
<keyword evidence="10" id="KW-0489">Methyltransferase</keyword>
<dbReference type="OrthoDB" id="9765084at2"/>
<keyword evidence="11" id="KW-1185">Reference proteome</keyword>
<dbReference type="PANTHER" id="PTHR43675:SF8">
    <property type="entry name" value="ARSENITE METHYLTRANSFERASE"/>
    <property type="match status" value="1"/>
</dbReference>
<accession>A0A1G7MPP1</accession>
<comment type="catalytic activity">
    <reaction evidence="8">
        <text>arsenic triglutathione + 3 [thioredoxin]-dithiol + 3 S-adenosyl-L-methionine = trimethylarsine + 3 [thioredoxin]-disulfide + 3 glutathione + 3 S-adenosyl-L-homocysteine + 3 H(+)</text>
        <dbReference type="Rhea" id="RHEA:69432"/>
        <dbReference type="Rhea" id="RHEA-COMP:10698"/>
        <dbReference type="Rhea" id="RHEA-COMP:10700"/>
        <dbReference type="ChEBI" id="CHEBI:15378"/>
        <dbReference type="ChEBI" id="CHEBI:27130"/>
        <dbReference type="ChEBI" id="CHEBI:29950"/>
        <dbReference type="ChEBI" id="CHEBI:50058"/>
        <dbReference type="ChEBI" id="CHEBI:57856"/>
        <dbReference type="ChEBI" id="CHEBI:57925"/>
        <dbReference type="ChEBI" id="CHEBI:59789"/>
        <dbReference type="ChEBI" id="CHEBI:183640"/>
        <dbReference type="EC" id="2.1.1.137"/>
    </reaction>
</comment>
<evidence type="ECO:0000256" key="5">
    <source>
        <dbReference type="ARBA" id="ARBA00034545"/>
    </source>
</evidence>
<dbReference type="PANTHER" id="PTHR43675">
    <property type="entry name" value="ARSENITE METHYLTRANSFERASE"/>
    <property type="match status" value="1"/>
</dbReference>
<gene>
    <name evidence="10" type="ORF">SAMN05192586_10967</name>
</gene>
<dbReference type="Gene3D" id="3.40.50.150">
    <property type="entry name" value="Vaccinia Virus protein VP39"/>
    <property type="match status" value="1"/>
</dbReference>
<proteinExistence type="inferred from homology"/>
<dbReference type="Proteomes" id="UP000199355">
    <property type="component" value="Unassembled WGS sequence"/>
</dbReference>
<name>A0A1G7MPP1_9BACT</name>
<dbReference type="GO" id="GO:0032259">
    <property type="term" value="P:methylation"/>
    <property type="evidence" value="ECO:0007669"/>
    <property type="project" value="UniProtKB-KW"/>
</dbReference>
<comment type="catalytic activity">
    <reaction evidence="6">
        <text>arsenic triglutathione + [thioredoxin]-dithiol + S-adenosyl-L-methionine + 2 H2O = methylarsonous acid + [thioredoxin]-disulfide + 3 glutathione + S-adenosyl-L-homocysteine + H(+)</text>
        <dbReference type="Rhea" id="RHEA:69460"/>
        <dbReference type="Rhea" id="RHEA-COMP:10698"/>
        <dbReference type="Rhea" id="RHEA-COMP:10700"/>
        <dbReference type="ChEBI" id="CHEBI:15377"/>
        <dbReference type="ChEBI" id="CHEBI:15378"/>
        <dbReference type="ChEBI" id="CHEBI:17826"/>
        <dbReference type="ChEBI" id="CHEBI:29950"/>
        <dbReference type="ChEBI" id="CHEBI:50058"/>
        <dbReference type="ChEBI" id="CHEBI:57856"/>
        <dbReference type="ChEBI" id="CHEBI:57925"/>
        <dbReference type="ChEBI" id="CHEBI:59789"/>
        <dbReference type="ChEBI" id="CHEBI:183640"/>
        <dbReference type="EC" id="2.1.1.137"/>
    </reaction>
</comment>
<reference evidence="11" key="1">
    <citation type="submission" date="2016-10" db="EMBL/GenBank/DDBJ databases">
        <authorList>
            <person name="Varghese N."/>
            <person name="Submissions S."/>
        </authorList>
    </citation>
    <scope>NUCLEOTIDE SEQUENCE [LARGE SCALE GENOMIC DNA]</scope>
    <source>
        <strain evidence="11">KHC7</strain>
    </source>
</reference>
<evidence type="ECO:0000259" key="9">
    <source>
        <dbReference type="Pfam" id="PF13847"/>
    </source>
</evidence>
<evidence type="ECO:0000313" key="10">
    <source>
        <dbReference type="EMBL" id="SDF63069.1"/>
    </source>
</evidence>
<organism evidence="10 11">
    <name type="scientific">Desulfovibrio legallii</name>
    <dbReference type="NCBI Taxonomy" id="571438"/>
    <lineage>
        <taxon>Bacteria</taxon>
        <taxon>Pseudomonadati</taxon>
        <taxon>Thermodesulfobacteriota</taxon>
        <taxon>Desulfovibrionia</taxon>
        <taxon>Desulfovibrionales</taxon>
        <taxon>Desulfovibrionaceae</taxon>
        <taxon>Desulfovibrio</taxon>
    </lineage>
</organism>
<dbReference type="InterPro" id="IPR029063">
    <property type="entry name" value="SAM-dependent_MTases_sf"/>
</dbReference>
<dbReference type="EMBL" id="FNBX01000009">
    <property type="protein sequence ID" value="SDF63069.1"/>
    <property type="molecule type" value="Genomic_DNA"/>
</dbReference>
<evidence type="ECO:0000256" key="3">
    <source>
        <dbReference type="ARBA" id="ARBA00034487"/>
    </source>
</evidence>
<protein>
    <recommendedName>
        <fullName evidence="5">Arsenite methyltransferase</fullName>
        <ecNumber evidence="4">2.1.1.137</ecNumber>
    </recommendedName>
</protein>